<evidence type="ECO:0000313" key="6">
    <source>
        <dbReference type="EMBL" id="ORY78418.1"/>
    </source>
</evidence>
<dbReference type="Pfam" id="PF08573">
    <property type="entry name" value="SAE2"/>
    <property type="match status" value="1"/>
</dbReference>
<sequence length="182" mass="21383">MRRLHAKRKMEVDKLRKEKARKSAPSKPAIEINPARNGGKNYHFTEVVRNKEARKHMHAHTCEGCAGYYEEDERSNLNHAANCKGSGSKGSSSKSKSTSSKKSKNHFLDERHRQMEARLQKTSRHRAQHKPDPEPPDYWQMGFPNTQRVEEINRRAEKDREEKRLYMEAQAQTDGFYRYRKD</sequence>
<dbReference type="STRING" id="106004.A0A1Y2F3C8"/>
<dbReference type="InParanoid" id="A0A1Y2F3C8"/>
<dbReference type="PANTHER" id="PTHR15107:SF0">
    <property type="entry name" value="DNA ENDONUCLEASE ACTIVATOR CTP1 C-TERMINAL DOMAIN-CONTAINING PROTEIN"/>
    <property type="match status" value="1"/>
</dbReference>
<keyword evidence="7" id="KW-1185">Reference proteome</keyword>
<dbReference type="PANTHER" id="PTHR15107">
    <property type="entry name" value="RETINOBLASTOMA BINDING PROTEIN 8"/>
    <property type="match status" value="1"/>
</dbReference>
<dbReference type="GO" id="GO:0010792">
    <property type="term" value="P:DNA double-strand break processing involved in repair via single-strand annealing"/>
    <property type="evidence" value="ECO:0007669"/>
    <property type="project" value="TreeGrafter"/>
</dbReference>
<name>A0A1Y2F3C8_9BASI</name>
<reference evidence="6 7" key="1">
    <citation type="submission" date="2016-07" db="EMBL/GenBank/DDBJ databases">
        <title>Pervasive Adenine N6-methylation of Active Genes in Fungi.</title>
        <authorList>
            <consortium name="DOE Joint Genome Institute"/>
            <person name="Mondo S.J."/>
            <person name="Dannebaum R.O."/>
            <person name="Kuo R.C."/>
            <person name="Labutti K."/>
            <person name="Haridas S."/>
            <person name="Kuo A."/>
            <person name="Salamov A."/>
            <person name="Ahrendt S.R."/>
            <person name="Lipzen A."/>
            <person name="Sullivan W."/>
            <person name="Andreopoulos W.B."/>
            <person name="Clum A."/>
            <person name="Lindquist E."/>
            <person name="Daum C."/>
            <person name="Ramamoorthy G.K."/>
            <person name="Gryganskyi A."/>
            <person name="Culley D."/>
            <person name="Magnuson J.K."/>
            <person name="James T.Y."/>
            <person name="O'Malley M.A."/>
            <person name="Stajich J.E."/>
            <person name="Spatafora J.W."/>
            <person name="Visel A."/>
            <person name="Grigoriev I.V."/>
        </authorList>
    </citation>
    <scope>NUCLEOTIDE SEQUENCE [LARGE SCALE GENOMIC DNA]</scope>
    <source>
        <strain evidence="6 7">62-1032</strain>
    </source>
</reference>
<feature type="region of interest" description="Disordered" evidence="4">
    <location>
        <begin position="78"/>
        <end position="145"/>
    </location>
</feature>
<keyword evidence="3" id="KW-0539">Nucleus</keyword>
<evidence type="ECO:0000259" key="5">
    <source>
        <dbReference type="Pfam" id="PF08573"/>
    </source>
</evidence>
<evidence type="ECO:0000256" key="2">
    <source>
        <dbReference type="ARBA" id="ARBA00022763"/>
    </source>
</evidence>
<evidence type="ECO:0000256" key="1">
    <source>
        <dbReference type="ARBA" id="ARBA00004123"/>
    </source>
</evidence>
<dbReference type="InterPro" id="IPR013882">
    <property type="entry name" value="Ctp1_C"/>
</dbReference>
<evidence type="ECO:0000256" key="4">
    <source>
        <dbReference type="SAM" id="MobiDB-lite"/>
    </source>
</evidence>
<feature type="region of interest" description="Disordered" evidence="4">
    <location>
        <begin position="1"/>
        <end position="40"/>
    </location>
</feature>
<dbReference type="OrthoDB" id="2537574at2759"/>
<dbReference type="Proteomes" id="UP000193467">
    <property type="component" value="Unassembled WGS sequence"/>
</dbReference>
<dbReference type="AlphaFoldDB" id="A0A1Y2F3C8"/>
<evidence type="ECO:0000256" key="3">
    <source>
        <dbReference type="ARBA" id="ARBA00023242"/>
    </source>
</evidence>
<proteinExistence type="predicted"/>
<gene>
    <name evidence="6" type="ORF">BCR35DRAFT_305024</name>
</gene>
<feature type="compositionally biased region" description="Low complexity" evidence="4">
    <location>
        <begin position="84"/>
        <end position="98"/>
    </location>
</feature>
<keyword evidence="2" id="KW-0227">DNA damage</keyword>
<comment type="caution">
    <text evidence="6">The sequence shown here is derived from an EMBL/GenBank/DDBJ whole genome shotgun (WGS) entry which is preliminary data.</text>
</comment>
<feature type="compositionally biased region" description="Basic and acidic residues" evidence="4">
    <location>
        <begin position="106"/>
        <end position="119"/>
    </location>
</feature>
<dbReference type="GO" id="GO:0005634">
    <property type="term" value="C:nucleus"/>
    <property type="evidence" value="ECO:0007669"/>
    <property type="project" value="UniProtKB-SubCell"/>
</dbReference>
<organism evidence="6 7">
    <name type="scientific">Leucosporidium creatinivorum</name>
    <dbReference type="NCBI Taxonomy" id="106004"/>
    <lineage>
        <taxon>Eukaryota</taxon>
        <taxon>Fungi</taxon>
        <taxon>Dikarya</taxon>
        <taxon>Basidiomycota</taxon>
        <taxon>Pucciniomycotina</taxon>
        <taxon>Microbotryomycetes</taxon>
        <taxon>Leucosporidiales</taxon>
        <taxon>Leucosporidium</taxon>
    </lineage>
</organism>
<feature type="domain" description="DNA endonuclease activator Ctp1 C-terminal" evidence="5">
    <location>
        <begin position="44"/>
        <end position="147"/>
    </location>
</feature>
<protein>
    <recommendedName>
        <fullName evidence="5">DNA endonuclease activator Ctp1 C-terminal domain-containing protein</fullName>
    </recommendedName>
</protein>
<dbReference type="InterPro" id="IPR033316">
    <property type="entry name" value="RBBP8-like"/>
</dbReference>
<accession>A0A1Y2F3C8</accession>
<comment type="subcellular location">
    <subcellularLocation>
        <location evidence="1">Nucleus</location>
    </subcellularLocation>
</comment>
<evidence type="ECO:0000313" key="7">
    <source>
        <dbReference type="Proteomes" id="UP000193467"/>
    </source>
</evidence>
<dbReference type="GO" id="GO:0003684">
    <property type="term" value="F:damaged DNA binding"/>
    <property type="evidence" value="ECO:0007669"/>
    <property type="project" value="TreeGrafter"/>
</dbReference>
<dbReference type="EMBL" id="MCGR01000029">
    <property type="protein sequence ID" value="ORY78418.1"/>
    <property type="molecule type" value="Genomic_DNA"/>
</dbReference>